<dbReference type="Proteomes" id="UP000005220">
    <property type="component" value="Chromosome 11"/>
</dbReference>
<protein>
    <submittedName>
        <fullName evidence="1">Uncharacterized protein</fullName>
    </submittedName>
</protein>
<dbReference type="InParanoid" id="H2B171"/>
<reference evidence="1 2" key="1">
    <citation type="journal article" date="2011" name="Proc. Natl. Acad. Sci. U.S.A.">
        <title>Evolutionary erosion of yeast sex chromosomes by mating-type switching accidents.</title>
        <authorList>
            <person name="Gordon J.L."/>
            <person name="Armisen D."/>
            <person name="Proux-Wera E."/>
            <person name="Oheigeartaigh S.S."/>
            <person name="Byrne K.P."/>
            <person name="Wolfe K.H."/>
        </authorList>
    </citation>
    <scope>NUCLEOTIDE SEQUENCE [LARGE SCALE GENOMIC DNA]</scope>
    <source>
        <strain evidence="2">ATCC 22294 / BCRC 22015 / CBS 2517 / CECT 1963 / NBRC 1671 / NRRL Y-8276</strain>
    </source>
</reference>
<evidence type="ECO:0000313" key="2">
    <source>
        <dbReference type="Proteomes" id="UP000005220"/>
    </source>
</evidence>
<dbReference type="KEGG" id="kaf:KAFR_0K00160"/>
<dbReference type="Pfam" id="PF05797">
    <property type="entry name" value="Rep_4"/>
    <property type="match status" value="1"/>
</dbReference>
<dbReference type="EMBL" id="HE650831">
    <property type="protein sequence ID" value="CCF60371.1"/>
    <property type="molecule type" value="Genomic_DNA"/>
</dbReference>
<organism evidence="1 2">
    <name type="scientific">Kazachstania africana (strain ATCC 22294 / BCRC 22015 / CBS 2517 / CECT 1963 / NBRC 1671 / NRRL Y-8276)</name>
    <name type="common">Yeast</name>
    <name type="synonym">Kluyveromyces africanus</name>
    <dbReference type="NCBI Taxonomy" id="1071382"/>
    <lineage>
        <taxon>Eukaryota</taxon>
        <taxon>Fungi</taxon>
        <taxon>Dikarya</taxon>
        <taxon>Ascomycota</taxon>
        <taxon>Saccharomycotina</taxon>
        <taxon>Saccharomycetes</taxon>
        <taxon>Saccharomycetales</taxon>
        <taxon>Saccharomycetaceae</taxon>
        <taxon>Kazachstania</taxon>
    </lineage>
</organism>
<evidence type="ECO:0000313" key="1">
    <source>
        <dbReference type="EMBL" id="CCF60371.1"/>
    </source>
</evidence>
<dbReference type="GeneID" id="13886560"/>
<proteinExistence type="predicted"/>
<sequence length="355" mass="41653">MDDLSSNELDQLIAELWTKITGGEEKLLYNYETHELKTRNKIIKLPKEFWDYPELASYYLSMQEYFGFSKLEWPKPYVLYNTLIKDFPLTKYKGLPNINALYDSFKNRFGRNIVIPLGFENRAVYHNVNNIKIDLTTNKEFEQTVKKIYNMFNSPKQMELFYDNQTKFIILIPYSVLCKEQSTIQQACDNIKIFWFSRKIMEKLKEDKNIIQNNASEKKTHTGSSTKTTSSSRINFMEMINNIGKSHSFNDGETSINVVVNYMQQFPELMEELSLLVDRLGGNLKSIKNKIVSNIGKVHMEKDLYCSEDRSVIMYLNFFNFPHIIDAVIYYEIVSKGGHDELMLTLKFVFQSQAQ</sequence>
<dbReference type="AlphaFoldDB" id="H2B171"/>
<dbReference type="HOGENOM" id="CLU_780895_0_0_1"/>
<dbReference type="InterPro" id="IPR008897">
    <property type="entry name" value="Rep_fungi"/>
</dbReference>
<accession>H2B171</accession>
<dbReference type="RefSeq" id="XP_003959506.1">
    <property type="nucleotide sequence ID" value="XM_003959457.1"/>
</dbReference>
<dbReference type="GO" id="GO:0030541">
    <property type="term" value="P:plasmid partitioning"/>
    <property type="evidence" value="ECO:0007669"/>
    <property type="project" value="InterPro"/>
</dbReference>
<keyword evidence="2" id="KW-1185">Reference proteome</keyword>
<name>H2B171_KAZAF</name>
<gene>
    <name evidence="1" type="primary">KAFR0K00160</name>
    <name evidence="1" type="ORF">KAFR_0K00160</name>
</gene>